<dbReference type="Gene3D" id="1.25.40.10">
    <property type="entry name" value="Tetratricopeptide repeat domain"/>
    <property type="match status" value="1"/>
</dbReference>
<dbReference type="Proteomes" id="UP000657592">
    <property type="component" value="Unassembled WGS sequence"/>
</dbReference>
<evidence type="ECO:0000259" key="2">
    <source>
        <dbReference type="Pfam" id="PF20239"/>
    </source>
</evidence>
<comment type="caution">
    <text evidence="3">The sequence shown here is derived from an EMBL/GenBank/DDBJ whole genome shotgun (WGS) entry which is preliminary data.</text>
</comment>
<dbReference type="Pfam" id="PF20239">
    <property type="entry name" value="DUF6596"/>
    <property type="match status" value="1"/>
</dbReference>
<dbReference type="EMBL" id="BMJY01000001">
    <property type="protein sequence ID" value="GGH33879.1"/>
    <property type="molecule type" value="Genomic_DNA"/>
</dbReference>
<dbReference type="Gene3D" id="1.10.10.10">
    <property type="entry name" value="Winged helix-like DNA-binding domain superfamily/Winged helix DNA-binding domain"/>
    <property type="match status" value="1"/>
</dbReference>
<dbReference type="NCBIfam" id="TIGR02937">
    <property type="entry name" value="sigma70-ECF"/>
    <property type="match status" value="1"/>
</dbReference>
<reference evidence="3" key="1">
    <citation type="journal article" date="2014" name="Int. J. Syst. Evol. Microbiol.">
        <title>Complete genome sequence of Corynebacterium casei LMG S-19264T (=DSM 44701T), isolated from a smear-ripened cheese.</title>
        <authorList>
            <consortium name="US DOE Joint Genome Institute (JGI-PGF)"/>
            <person name="Walter F."/>
            <person name="Albersmeier A."/>
            <person name="Kalinowski J."/>
            <person name="Ruckert C."/>
        </authorList>
    </citation>
    <scope>NUCLEOTIDE SEQUENCE</scope>
    <source>
        <strain evidence="3">CGMCC 1.15794</strain>
    </source>
</reference>
<protein>
    <submittedName>
        <fullName evidence="3">RNA polymerase subunit sigma-24</fullName>
    </submittedName>
</protein>
<gene>
    <name evidence="3" type="primary">rpoE</name>
    <name evidence="3" type="ORF">GCM10010921_01140</name>
</gene>
<dbReference type="InterPro" id="IPR007627">
    <property type="entry name" value="RNA_pol_sigma70_r2"/>
</dbReference>
<dbReference type="Pfam" id="PF04542">
    <property type="entry name" value="Sigma70_r2"/>
    <property type="match status" value="1"/>
</dbReference>
<proteinExistence type="predicted"/>
<dbReference type="RefSeq" id="WP_188754299.1">
    <property type="nucleotide sequence ID" value="NZ_BMJY01000001.1"/>
</dbReference>
<dbReference type="InterPro" id="IPR014284">
    <property type="entry name" value="RNA_pol_sigma-70_dom"/>
</dbReference>
<dbReference type="GO" id="GO:0003700">
    <property type="term" value="F:DNA-binding transcription factor activity"/>
    <property type="evidence" value="ECO:0007669"/>
    <property type="project" value="InterPro"/>
</dbReference>
<name>A0A917ID13_9MICO</name>
<reference evidence="3" key="2">
    <citation type="submission" date="2020-09" db="EMBL/GenBank/DDBJ databases">
        <authorList>
            <person name="Sun Q."/>
            <person name="Zhou Y."/>
        </authorList>
    </citation>
    <scope>NUCLEOTIDE SEQUENCE</scope>
    <source>
        <strain evidence="3">CGMCC 1.15794</strain>
    </source>
</reference>
<evidence type="ECO:0000313" key="4">
    <source>
        <dbReference type="Proteomes" id="UP000657592"/>
    </source>
</evidence>
<dbReference type="AlphaFoldDB" id="A0A917ID13"/>
<dbReference type="InterPro" id="IPR036388">
    <property type="entry name" value="WH-like_DNA-bd_sf"/>
</dbReference>
<dbReference type="SUPFAM" id="SSF88659">
    <property type="entry name" value="Sigma3 and sigma4 domains of RNA polymerase sigma factors"/>
    <property type="match status" value="1"/>
</dbReference>
<sequence>MSLEQTFAEHWPRLVAVLAHDTGDLGLAEDCLQDAFVAASETWGSEPPGNPEGWLYRLAKRRAIDRLRRTRALRERLPLLSPAPASSQDDVLLGMVFACCHPALGLEAQVALTLRYVAGLTTEQIARAYVVPTATMAKRLVRAKHKIRASGIPLTVPDAIEDRIRAVLQVIYLIFTEGHASRDHPRLVRGDLCEEAEWLATTVSQLLPREPEALGLAALIAFTDARRSARFDGRGRLVLLEDQDRSRWDGERIRRGHELLQRASGMGRTGPYQLQAAIAALHASSPSYDATDWEAIVALYRRLFAAQPSPIVALNLGAAVAMTAGPDAALAFIDARTDIPHDYPYLPVTRGSILERMGRPADAVAEYRRAIALLRDGAERDDLLRRTAALEAALSCADGPSPPGR</sequence>
<evidence type="ECO:0000313" key="3">
    <source>
        <dbReference type="EMBL" id="GGH33879.1"/>
    </source>
</evidence>
<evidence type="ECO:0000259" key="1">
    <source>
        <dbReference type="Pfam" id="PF04542"/>
    </source>
</evidence>
<dbReference type="SUPFAM" id="SSF48452">
    <property type="entry name" value="TPR-like"/>
    <property type="match status" value="1"/>
</dbReference>
<dbReference type="Gene3D" id="1.10.1740.10">
    <property type="match status" value="1"/>
</dbReference>
<dbReference type="GO" id="GO:0006352">
    <property type="term" value="P:DNA-templated transcription initiation"/>
    <property type="evidence" value="ECO:0007669"/>
    <property type="project" value="InterPro"/>
</dbReference>
<dbReference type="InterPro" id="IPR046531">
    <property type="entry name" value="DUF6596"/>
</dbReference>
<accession>A0A917ID13</accession>
<organism evidence="3 4">
    <name type="scientific">Microbacterium album</name>
    <dbReference type="NCBI Taxonomy" id="2053191"/>
    <lineage>
        <taxon>Bacteria</taxon>
        <taxon>Bacillati</taxon>
        <taxon>Actinomycetota</taxon>
        <taxon>Actinomycetes</taxon>
        <taxon>Micrococcales</taxon>
        <taxon>Microbacteriaceae</taxon>
        <taxon>Microbacterium</taxon>
    </lineage>
</organism>
<dbReference type="InterPro" id="IPR013324">
    <property type="entry name" value="RNA_pol_sigma_r3/r4-like"/>
</dbReference>
<dbReference type="PANTHER" id="PTHR47756:SF2">
    <property type="entry name" value="BLL6612 PROTEIN"/>
    <property type="match status" value="1"/>
</dbReference>
<dbReference type="InterPro" id="IPR013325">
    <property type="entry name" value="RNA_pol_sigma_r2"/>
</dbReference>
<keyword evidence="4" id="KW-1185">Reference proteome</keyword>
<feature type="domain" description="RNA polymerase sigma-70 region 2" evidence="1">
    <location>
        <begin position="7"/>
        <end position="71"/>
    </location>
</feature>
<dbReference type="PANTHER" id="PTHR47756">
    <property type="entry name" value="BLL6612 PROTEIN-RELATED"/>
    <property type="match status" value="1"/>
</dbReference>
<dbReference type="SUPFAM" id="SSF88946">
    <property type="entry name" value="Sigma2 domain of RNA polymerase sigma factors"/>
    <property type="match status" value="1"/>
</dbReference>
<dbReference type="InterPro" id="IPR011990">
    <property type="entry name" value="TPR-like_helical_dom_sf"/>
</dbReference>
<feature type="domain" description="DUF6596" evidence="2">
    <location>
        <begin position="163"/>
        <end position="263"/>
    </location>
</feature>